<evidence type="ECO:0000313" key="2">
    <source>
        <dbReference type="EMBL" id="SEH49193.1"/>
    </source>
</evidence>
<dbReference type="Proteomes" id="UP000182915">
    <property type="component" value="Chromosome I"/>
</dbReference>
<dbReference type="AlphaFoldDB" id="A0A1H6INY1"/>
<proteinExistence type="predicted"/>
<gene>
    <name evidence="2" type="ORF">SAMN04489835_0464</name>
</gene>
<name>A0A1H6INY1_MYCRU</name>
<dbReference type="RefSeq" id="WP_157897546.1">
    <property type="nucleotide sequence ID" value="NZ_LT629971.1"/>
</dbReference>
<dbReference type="OrthoDB" id="4641441at2"/>
<reference evidence="3" key="1">
    <citation type="submission" date="2016-10" db="EMBL/GenBank/DDBJ databases">
        <authorList>
            <person name="Varghese N."/>
            <person name="Submissions S."/>
        </authorList>
    </citation>
    <scope>NUCLEOTIDE SEQUENCE [LARGE SCALE GENOMIC DNA]</scope>
    <source>
        <strain evidence="3">DSM 45405</strain>
    </source>
</reference>
<organism evidence="2 3">
    <name type="scientific">Mycolicibacterium rutilum</name>
    <name type="common">Mycobacterium rutilum</name>
    <dbReference type="NCBI Taxonomy" id="370526"/>
    <lineage>
        <taxon>Bacteria</taxon>
        <taxon>Bacillati</taxon>
        <taxon>Actinomycetota</taxon>
        <taxon>Actinomycetes</taxon>
        <taxon>Mycobacteriales</taxon>
        <taxon>Mycobacteriaceae</taxon>
        <taxon>Mycolicibacterium</taxon>
    </lineage>
</organism>
<protein>
    <recommendedName>
        <fullName evidence="4">Tetratricopeptide repeat-containing protein</fullName>
    </recommendedName>
</protein>
<dbReference type="STRING" id="370526.SAMN04489835_0464"/>
<evidence type="ECO:0000313" key="3">
    <source>
        <dbReference type="Proteomes" id="UP000182915"/>
    </source>
</evidence>
<accession>A0A1H6INY1</accession>
<feature type="compositionally biased region" description="Pro residues" evidence="1">
    <location>
        <begin position="182"/>
        <end position="208"/>
    </location>
</feature>
<evidence type="ECO:0000256" key="1">
    <source>
        <dbReference type="SAM" id="MobiDB-lite"/>
    </source>
</evidence>
<feature type="compositionally biased region" description="Low complexity" evidence="1">
    <location>
        <begin position="212"/>
        <end position="222"/>
    </location>
</feature>
<sequence length="237" mass="24690">MRARPRRLRLRRRLILASALPAVVAVVLAVKLISVVVAGNSAVSNFAAGDTDGLSGDVSTLSLLNIVEPAKAPFAAGTLAVLQNRLADADRHFAEALDRTPPDQSCPLLVNLELVRERQGDVDAWENRPDAARETYLRALDLVASAPTGCFEGNADPDAERRAVRADAAPRLSAKLAGLTALPPPPPPPAAAPVPPPAAAPPPPPEPDSPQDALLLDPGAGDPLDKLQQMLRDAAAG</sequence>
<evidence type="ECO:0008006" key="4">
    <source>
        <dbReference type="Google" id="ProtNLM"/>
    </source>
</evidence>
<dbReference type="EMBL" id="LT629971">
    <property type="protein sequence ID" value="SEH49193.1"/>
    <property type="molecule type" value="Genomic_DNA"/>
</dbReference>
<keyword evidence="3" id="KW-1185">Reference proteome</keyword>
<feature type="region of interest" description="Disordered" evidence="1">
    <location>
        <begin position="178"/>
        <end position="224"/>
    </location>
</feature>